<accession>A0ABN7SWA6</accession>
<evidence type="ECO:0000256" key="1">
    <source>
        <dbReference type="SAM" id="Phobius"/>
    </source>
</evidence>
<evidence type="ECO:0000313" key="3">
    <source>
        <dbReference type="Proteomes" id="UP001158576"/>
    </source>
</evidence>
<protein>
    <submittedName>
        <fullName evidence="2">Oidioi.mRNA.OKI2018_I69.chr1.g2442.t1.cds</fullName>
    </submittedName>
</protein>
<dbReference type="Proteomes" id="UP001158576">
    <property type="component" value="Chromosome 1"/>
</dbReference>
<evidence type="ECO:0000313" key="2">
    <source>
        <dbReference type="EMBL" id="CAG5105775.1"/>
    </source>
</evidence>
<dbReference type="EMBL" id="OU015566">
    <property type="protein sequence ID" value="CAG5105775.1"/>
    <property type="molecule type" value="Genomic_DNA"/>
</dbReference>
<feature type="transmembrane region" description="Helical" evidence="1">
    <location>
        <begin position="12"/>
        <end position="33"/>
    </location>
</feature>
<keyword evidence="1" id="KW-1133">Transmembrane helix</keyword>
<keyword evidence="1" id="KW-0472">Membrane</keyword>
<reference evidence="2 3" key="1">
    <citation type="submission" date="2021-04" db="EMBL/GenBank/DDBJ databases">
        <authorList>
            <person name="Bliznina A."/>
        </authorList>
    </citation>
    <scope>NUCLEOTIDE SEQUENCE [LARGE SCALE GENOMIC DNA]</scope>
</reference>
<name>A0ABN7SWA6_OIKDI</name>
<organism evidence="2 3">
    <name type="scientific">Oikopleura dioica</name>
    <name type="common">Tunicate</name>
    <dbReference type="NCBI Taxonomy" id="34765"/>
    <lineage>
        <taxon>Eukaryota</taxon>
        <taxon>Metazoa</taxon>
        <taxon>Chordata</taxon>
        <taxon>Tunicata</taxon>
        <taxon>Appendicularia</taxon>
        <taxon>Copelata</taxon>
        <taxon>Oikopleuridae</taxon>
        <taxon>Oikopleura</taxon>
    </lineage>
</organism>
<keyword evidence="3" id="KW-1185">Reference proteome</keyword>
<sequence>MKHNYQSVSKATGATLITFSIFLMILDSTWIWMDWYVRDRCYRYHSGNGYYYCSRSQYFPMYSWTYG</sequence>
<keyword evidence="1" id="KW-0812">Transmembrane</keyword>
<gene>
    <name evidence="2" type="ORF">OKIOD_LOCUS11207</name>
</gene>
<proteinExistence type="predicted"/>